<accession>A0A1I7YV84</accession>
<name>A0A1I7YV84_9BILA</name>
<evidence type="ECO:0000313" key="1">
    <source>
        <dbReference type="Proteomes" id="UP000095287"/>
    </source>
</evidence>
<protein>
    <submittedName>
        <fullName evidence="2">Protein UBASH3A-like protein</fullName>
    </submittedName>
</protein>
<dbReference type="Proteomes" id="UP000095287">
    <property type="component" value="Unplaced"/>
</dbReference>
<dbReference type="InterPro" id="IPR029033">
    <property type="entry name" value="His_PPase_superfam"/>
</dbReference>
<dbReference type="Pfam" id="PF00300">
    <property type="entry name" value="His_Phos_1"/>
    <property type="match status" value="1"/>
</dbReference>
<proteinExistence type="predicted"/>
<dbReference type="WBParaSite" id="L893_g20185.t1">
    <property type="protein sequence ID" value="L893_g20185.t1"/>
    <property type="gene ID" value="L893_g20185"/>
</dbReference>
<dbReference type="PANTHER" id="PTHR16469">
    <property type="entry name" value="UBIQUITIN-ASSOCIATED AND SH3 DOMAIN-CONTAINING BA-RELATED"/>
    <property type="match status" value="1"/>
</dbReference>
<evidence type="ECO:0000313" key="2">
    <source>
        <dbReference type="WBParaSite" id="L893_g20185.t1"/>
    </source>
</evidence>
<keyword evidence="1" id="KW-1185">Reference proteome</keyword>
<dbReference type="InterPro" id="IPR013078">
    <property type="entry name" value="His_Pase_superF_clade-1"/>
</dbReference>
<dbReference type="CDD" id="cd07067">
    <property type="entry name" value="HP_PGM_like"/>
    <property type="match status" value="1"/>
</dbReference>
<dbReference type="SUPFAM" id="SSF53254">
    <property type="entry name" value="Phosphoglycerate mutase-like"/>
    <property type="match status" value="1"/>
</dbReference>
<dbReference type="PANTHER" id="PTHR16469:SF27">
    <property type="entry name" value="UBIQUITIN-ASSOCIATED AND SH3 DOMAIN-CONTAINING BA-RELATED"/>
    <property type="match status" value="1"/>
</dbReference>
<dbReference type="GO" id="GO:0016791">
    <property type="term" value="F:phosphatase activity"/>
    <property type="evidence" value="ECO:0007669"/>
    <property type="project" value="UniProtKB-ARBA"/>
</dbReference>
<organism evidence="1 2">
    <name type="scientific">Steinernema glaseri</name>
    <dbReference type="NCBI Taxonomy" id="37863"/>
    <lineage>
        <taxon>Eukaryota</taxon>
        <taxon>Metazoa</taxon>
        <taxon>Ecdysozoa</taxon>
        <taxon>Nematoda</taxon>
        <taxon>Chromadorea</taxon>
        <taxon>Rhabditida</taxon>
        <taxon>Tylenchina</taxon>
        <taxon>Panagrolaimomorpha</taxon>
        <taxon>Strongyloidoidea</taxon>
        <taxon>Steinernematidae</taxon>
        <taxon>Steinernema</taxon>
    </lineage>
</organism>
<dbReference type="Gene3D" id="3.40.50.1240">
    <property type="entry name" value="Phosphoglycerate mutase-like"/>
    <property type="match status" value="1"/>
</dbReference>
<reference evidence="2" key="1">
    <citation type="submission" date="2016-11" db="UniProtKB">
        <authorList>
            <consortium name="WormBaseParasite"/>
        </authorList>
    </citation>
    <scope>IDENTIFICATION</scope>
</reference>
<dbReference type="InterPro" id="IPR051710">
    <property type="entry name" value="Phosphatase_SH3-domain"/>
</dbReference>
<sequence>MPWKEKKMGLGVDMTPRTAFMPLSSRIYEEHAKAKRIYLVRNGECCDRLMPCWRMRAFADHNTYRLIDLNQPMRIPKRSGGPDAFLNDSPLTQVGSFSAHLLGRAMLMRKFTIDNVFCSPALRCIQTAEYILSMMQQKISPKIRVEPGLFEPLMFYWQDQLPSFMSTRELLNAGFNVDGEYQPVISVTDLKERLFKEKHPDDSFHRIATVADSIVECSNKGPGAILVVTHAPSVDILFRQITNRTDQPRTIGDLYRMGVMYPFGSSIVLEQEQPAPTQENPKSTWVHKLGALPPLTCSHVSNAVEVPDFS</sequence>
<dbReference type="AlphaFoldDB" id="A0A1I7YV84"/>